<keyword evidence="4" id="KW-1185">Reference proteome</keyword>
<proteinExistence type="predicted"/>
<name>A0ABC9YRG1_9NOCA</name>
<dbReference type="GO" id="GO:0003677">
    <property type="term" value="F:DNA binding"/>
    <property type="evidence" value="ECO:0007669"/>
    <property type="project" value="UniProtKB-KW"/>
</dbReference>
<dbReference type="RefSeq" id="WP_231992918.1">
    <property type="nucleotide sequence ID" value="NZ_AP017900.1"/>
</dbReference>
<organism evidence="3 4">
    <name type="scientific">Nocardia seriolae</name>
    <dbReference type="NCBI Taxonomy" id="37332"/>
    <lineage>
        <taxon>Bacteria</taxon>
        <taxon>Bacillati</taxon>
        <taxon>Actinomycetota</taxon>
        <taxon>Actinomycetes</taxon>
        <taxon>Mycobacteriales</taxon>
        <taxon>Nocardiaceae</taxon>
        <taxon>Nocardia</taxon>
    </lineage>
</organism>
<evidence type="ECO:0000259" key="2">
    <source>
        <dbReference type="Pfam" id="PF12625"/>
    </source>
</evidence>
<dbReference type="Gene3D" id="1.10.10.60">
    <property type="entry name" value="Homeodomain-like"/>
    <property type="match status" value="1"/>
</dbReference>
<evidence type="ECO:0000313" key="4">
    <source>
        <dbReference type="Proteomes" id="UP000037179"/>
    </source>
</evidence>
<keyword evidence="1" id="KW-0238">DNA-binding</keyword>
<dbReference type="Pfam" id="PF12625">
    <property type="entry name" value="Arabinose_bd"/>
    <property type="match status" value="1"/>
</dbReference>
<dbReference type="AlphaFoldDB" id="A0ABC9YRG1"/>
<gene>
    <name evidence="3" type="ORF">NSK11_contig00022-0012</name>
</gene>
<evidence type="ECO:0000256" key="1">
    <source>
        <dbReference type="ARBA" id="ARBA00023125"/>
    </source>
</evidence>
<reference evidence="4" key="1">
    <citation type="submission" date="2015-07" db="EMBL/GenBank/DDBJ databases">
        <title>Nocardia seriolae U-1 whole genome shotgun sequence.</title>
        <authorList>
            <person name="Imajoh M."/>
            <person name="Fukumoto Y."/>
            <person name="Sukeda M."/>
            <person name="Yamane J."/>
            <person name="Yamasaki K."/>
            <person name="Shimizu M."/>
            <person name="Ohnishi K."/>
            <person name="Oshima S."/>
        </authorList>
    </citation>
    <scope>NUCLEOTIDE SEQUENCE [LARGE SCALE GENOMIC DNA]</scope>
    <source>
        <strain evidence="4">U-1</strain>
    </source>
</reference>
<evidence type="ECO:0000313" key="3">
    <source>
        <dbReference type="EMBL" id="GAP27668.1"/>
    </source>
</evidence>
<dbReference type="PANTHER" id="PTHR47894">
    <property type="entry name" value="HTH-TYPE TRANSCRIPTIONAL REGULATOR GADX"/>
    <property type="match status" value="1"/>
</dbReference>
<dbReference type="EMBL" id="BBYQ01000022">
    <property type="protein sequence ID" value="GAP27668.1"/>
    <property type="molecule type" value="Genomic_DNA"/>
</dbReference>
<dbReference type="InterPro" id="IPR032687">
    <property type="entry name" value="AraC-type_N"/>
</dbReference>
<protein>
    <submittedName>
        <fullName evidence="3">AraC family transcriptional regulator</fullName>
    </submittedName>
</protein>
<comment type="caution">
    <text evidence="3">The sequence shown here is derived from an EMBL/GenBank/DDBJ whole genome shotgun (WGS) entry which is preliminary data.</text>
</comment>
<dbReference type="PANTHER" id="PTHR47894:SF1">
    <property type="entry name" value="HTH-TYPE TRANSCRIPTIONAL REGULATOR VQSM"/>
    <property type="match status" value="1"/>
</dbReference>
<accession>A0ABC9YRG1</accession>
<sequence length="349" mass="37875">MRVAGGTVETTYRLSLHRFVVSQLSGNGIDADWLLGEVGIPEWTMDDGDIQVPSSAFTRLWEVAAKAVDDPILPVRLGGRFTLGAGGLCDYLFSTSPTIGEGLATVGPYISDISTNHRLSLIEEGNGDIKFGFEIIEGDDRARDLTHLWAVASLLGRPRRVAAGTFDAELVRLRQRAPRTYTDMYDLLGTRAIEFGAAEDSITFRAADMDVPLTTADPVLHGILEKVAATVPPPPALASAWVDQVAGALAEALIAGDASLDAVARRLMVGRRTLQRRLAEAGTTWRQELDRARLERLRRVDSGGAHLGPARQAEILGYAGPQSIRRAARRWESIAERRVSDAIILAMRA</sequence>
<reference evidence="3 4" key="2">
    <citation type="journal article" date="2016" name="Genome Announc.">
        <title>Draft Genome Sequence of Erythromycin- and Oxytetracycline-Sensitive Nocardia seriolae Strain U-1 (NBRC 110359).</title>
        <authorList>
            <person name="Imajoh M."/>
            <person name="Sukeda M."/>
            <person name="Shimizu M."/>
            <person name="Yamane J."/>
            <person name="Ohnishi K."/>
            <person name="Oshima S."/>
        </authorList>
    </citation>
    <scope>NUCLEOTIDE SEQUENCE [LARGE SCALE GENOMIC DNA]</scope>
    <source>
        <strain evidence="3 4">U-1</strain>
    </source>
</reference>
<feature type="domain" description="HTH-type transcriptional regulator AraC-type N-terminal" evidence="2">
    <location>
        <begin position="28"/>
        <end position="213"/>
    </location>
</feature>
<dbReference type="Proteomes" id="UP000037179">
    <property type="component" value="Unassembled WGS sequence"/>
</dbReference>